<feature type="compositionally biased region" description="Basic and acidic residues" evidence="2">
    <location>
        <begin position="1"/>
        <end position="46"/>
    </location>
</feature>
<feature type="compositionally biased region" description="Acidic residues" evidence="2">
    <location>
        <begin position="225"/>
        <end position="260"/>
    </location>
</feature>
<dbReference type="InterPro" id="IPR037393">
    <property type="entry name" value="Bud22/SRFB1"/>
</dbReference>
<keyword evidence="1" id="KW-0175">Coiled coil</keyword>
<dbReference type="EMBL" id="KV423932">
    <property type="protein sequence ID" value="KZT60328.1"/>
    <property type="molecule type" value="Genomic_DNA"/>
</dbReference>
<name>A0A165IAL7_9BASI</name>
<feature type="region of interest" description="Disordered" evidence="2">
    <location>
        <begin position="1"/>
        <end position="53"/>
    </location>
</feature>
<sequence length="485" mass="53007">MSKAPKAEKKGTKRAREEDGSEKESARRTRRRLNEKPPVDPVDKAKNRLRGAQGQVLKAAKAAKLFETQRLVKKLKQARIGKLKNDELSKLLEIDLAVVKDADPHELCNEALANRIRKDGALSHDERCMAALDIVIPPEQQSKKLPKEQQKGWGRLLSSKKLATGIHHVMLALKKEFGSAAKHEEMKKRQAEEREERLKAGKLSRKDKLALGMDVQKVKSAAGEAGDENEEQETDEENVDAMLEDGDEDSDEESEGEDSDAAPADKAEKELVDLPDGGSDAPVDDFEDSDNADDDDDDEKEASTFLPALNVGFVAGSDSDYDEEAEDVDGPERKNRRGQRARKAIWEKKYGKNANHIKKQREEAVATGLPPTRGDFGSGRGRGRGRGAERGGRGTGRGGYKPGPSGFDPRDARKGMRPRGATLDRGWGGRVGHAGASTRPAPAEPPSFPAPSQDKPMHPSWQAKKSEKNTGQAVAAQGKKIVFGD</sequence>
<feature type="compositionally biased region" description="Basic and acidic residues" evidence="2">
    <location>
        <begin position="180"/>
        <end position="209"/>
    </location>
</feature>
<dbReference type="STRING" id="1353952.A0A165IAL7"/>
<dbReference type="GO" id="GO:0005634">
    <property type="term" value="C:nucleus"/>
    <property type="evidence" value="ECO:0007669"/>
    <property type="project" value="TreeGrafter"/>
</dbReference>
<dbReference type="PANTHER" id="PTHR23325">
    <property type="entry name" value="SERUM RESPONSE FACTOR-BINDING"/>
    <property type="match status" value="1"/>
</dbReference>
<dbReference type="GO" id="GO:0030686">
    <property type="term" value="C:90S preribosome"/>
    <property type="evidence" value="ECO:0007669"/>
    <property type="project" value="TreeGrafter"/>
</dbReference>
<dbReference type="PANTHER" id="PTHR23325:SF1">
    <property type="entry name" value="SERUM RESPONSE FACTOR-BINDING PROTEIN 1"/>
    <property type="match status" value="1"/>
</dbReference>
<evidence type="ECO:0000256" key="1">
    <source>
        <dbReference type="ARBA" id="ARBA00023054"/>
    </source>
</evidence>
<feature type="compositionally biased region" description="Basic residues" evidence="2">
    <location>
        <begin position="334"/>
        <end position="343"/>
    </location>
</feature>
<evidence type="ECO:0000256" key="2">
    <source>
        <dbReference type="SAM" id="MobiDB-lite"/>
    </source>
</evidence>
<dbReference type="InterPro" id="IPR015158">
    <property type="entry name" value="Bud22_dom"/>
</dbReference>
<accession>A0A165IAL7</accession>
<dbReference type="OrthoDB" id="3364872at2759"/>
<evidence type="ECO:0000313" key="4">
    <source>
        <dbReference type="EMBL" id="KZT60328.1"/>
    </source>
</evidence>
<dbReference type="GO" id="GO:0030490">
    <property type="term" value="P:maturation of SSU-rRNA"/>
    <property type="evidence" value="ECO:0007669"/>
    <property type="project" value="TreeGrafter"/>
</dbReference>
<dbReference type="InParanoid" id="A0A165IAL7"/>
<feature type="domain" description="Bud22" evidence="3">
    <location>
        <begin position="53"/>
        <end position="483"/>
    </location>
</feature>
<feature type="region of interest" description="Disordered" evidence="2">
    <location>
        <begin position="180"/>
        <end position="485"/>
    </location>
</feature>
<feature type="compositionally biased region" description="Acidic residues" evidence="2">
    <location>
        <begin position="282"/>
        <end position="300"/>
    </location>
</feature>
<dbReference type="FunCoup" id="A0A165IAL7">
    <property type="interactions" value="88"/>
</dbReference>
<dbReference type="AlphaFoldDB" id="A0A165IAL7"/>
<organism evidence="4 5">
    <name type="scientific">Calocera cornea HHB12733</name>
    <dbReference type="NCBI Taxonomy" id="1353952"/>
    <lineage>
        <taxon>Eukaryota</taxon>
        <taxon>Fungi</taxon>
        <taxon>Dikarya</taxon>
        <taxon>Basidiomycota</taxon>
        <taxon>Agaricomycotina</taxon>
        <taxon>Dacrymycetes</taxon>
        <taxon>Dacrymycetales</taxon>
        <taxon>Dacrymycetaceae</taxon>
        <taxon>Calocera</taxon>
    </lineage>
</organism>
<reference evidence="4 5" key="1">
    <citation type="journal article" date="2016" name="Mol. Biol. Evol.">
        <title>Comparative Genomics of Early-Diverging Mushroom-Forming Fungi Provides Insights into the Origins of Lignocellulose Decay Capabilities.</title>
        <authorList>
            <person name="Nagy L.G."/>
            <person name="Riley R."/>
            <person name="Tritt A."/>
            <person name="Adam C."/>
            <person name="Daum C."/>
            <person name="Floudas D."/>
            <person name="Sun H."/>
            <person name="Yadav J.S."/>
            <person name="Pangilinan J."/>
            <person name="Larsson K.H."/>
            <person name="Matsuura K."/>
            <person name="Barry K."/>
            <person name="Labutti K."/>
            <person name="Kuo R."/>
            <person name="Ohm R.A."/>
            <person name="Bhattacharya S.S."/>
            <person name="Shirouzu T."/>
            <person name="Yoshinaga Y."/>
            <person name="Martin F.M."/>
            <person name="Grigoriev I.V."/>
            <person name="Hibbett D.S."/>
        </authorList>
    </citation>
    <scope>NUCLEOTIDE SEQUENCE [LARGE SCALE GENOMIC DNA]</scope>
    <source>
        <strain evidence="4 5">HHB12733</strain>
    </source>
</reference>
<keyword evidence="5" id="KW-1185">Reference proteome</keyword>
<feature type="compositionally biased region" description="Basic and acidic residues" evidence="2">
    <location>
        <begin position="263"/>
        <end position="272"/>
    </location>
</feature>
<gene>
    <name evidence="4" type="ORF">CALCODRAFT_130361</name>
</gene>
<protein>
    <submittedName>
        <fullName evidence="4">Bud-site selection protein</fullName>
    </submittedName>
</protein>
<feature type="compositionally biased region" description="Acidic residues" evidence="2">
    <location>
        <begin position="319"/>
        <end position="329"/>
    </location>
</feature>
<evidence type="ECO:0000313" key="5">
    <source>
        <dbReference type="Proteomes" id="UP000076842"/>
    </source>
</evidence>
<evidence type="ECO:0000259" key="3">
    <source>
        <dbReference type="Pfam" id="PF09073"/>
    </source>
</evidence>
<proteinExistence type="predicted"/>
<dbReference type="Proteomes" id="UP000076842">
    <property type="component" value="Unassembled WGS sequence"/>
</dbReference>
<dbReference type="Pfam" id="PF09073">
    <property type="entry name" value="BUD22"/>
    <property type="match status" value="1"/>
</dbReference>